<feature type="domain" description="Glucose-methanol-choline oxidoreductase C-terminal" evidence="6">
    <location>
        <begin position="396"/>
        <end position="526"/>
    </location>
</feature>
<proteinExistence type="inferred from homology"/>
<dbReference type="Pfam" id="PF05199">
    <property type="entry name" value="GMC_oxred_C"/>
    <property type="match status" value="1"/>
</dbReference>
<protein>
    <submittedName>
        <fullName evidence="7">GMC family oxidoreductase</fullName>
    </submittedName>
</protein>
<evidence type="ECO:0000256" key="2">
    <source>
        <dbReference type="ARBA" id="ARBA00022630"/>
    </source>
</evidence>
<dbReference type="Proteomes" id="UP000663570">
    <property type="component" value="Chromosome"/>
</dbReference>
<dbReference type="InterPro" id="IPR007867">
    <property type="entry name" value="GMC_OxRtase_C"/>
</dbReference>
<evidence type="ECO:0000259" key="6">
    <source>
        <dbReference type="Pfam" id="PF05199"/>
    </source>
</evidence>
<dbReference type="RefSeq" id="WP_206253905.1">
    <property type="nucleotide sequence ID" value="NZ_CP071060.1"/>
</dbReference>
<dbReference type="InterPro" id="IPR036188">
    <property type="entry name" value="FAD/NAD-bd_sf"/>
</dbReference>
<organism evidence="7 8">
    <name type="scientific">Niveibacterium microcysteis</name>
    <dbReference type="NCBI Taxonomy" id="2811415"/>
    <lineage>
        <taxon>Bacteria</taxon>
        <taxon>Pseudomonadati</taxon>
        <taxon>Pseudomonadota</taxon>
        <taxon>Betaproteobacteria</taxon>
        <taxon>Rhodocyclales</taxon>
        <taxon>Rhodocyclaceae</taxon>
        <taxon>Niveibacterium</taxon>
    </lineage>
</organism>
<reference evidence="7 8" key="1">
    <citation type="submission" date="2021-02" db="EMBL/GenBank/DDBJ databases">
        <title>Niveibacterium changnyeongensis HC41.</title>
        <authorList>
            <person name="Kang M."/>
        </authorList>
    </citation>
    <scope>NUCLEOTIDE SEQUENCE [LARGE SCALE GENOMIC DNA]</scope>
    <source>
        <strain evidence="7 8">HC41</strain>
    </source>
</reference>
<evidence type="ECO:0000313" key="7">
    <source>
        <dbReference type="EMBL" id="QSI76139.1"/>
    </source>
</evidence>
<dbReference type="PANTHER" id="PTHR46056">
    <property type="entry name" value="LONG-CHAIN-ALCOHOL OXIDASE"/>
    <property type="match status" value="1"/>
</dbReference>
<feature type="domain" description="Glucose-methanol-choline oxidoreductase N-terminal" evidence="5">
    <location>
        <begin position="92"/>
        <end position="309"/>
    </location>
</feature>
<name>A0ABX7M3Y8_9RHOO</name>
<evidence type="ECO:0000259" key="5">
    <source>
        <dbReference type="Pfam" id="PF00732"/>
    </source>
</evidence>
<dbReference type="Gene3D" id="3.50.50.60">
    <property type="entry name" value="FAD/NAD(P)-binding domain"/>
    <property type="match status" value="2"/>
</dbReference>
<gene>
    <name evidence="7" type="ORF">JY500_16920</name>
</gene>
<keyword evidence="2" id="KW-0285">Flavoprotein</keyword>
<dbReference type="EMBL" id="CP071060">
    <property type="protein sequence ID" value="QSI76139.1"/>
    <property type="molecule type" value="Genomic_DNA"/>
</dbReference>
<dbReference type="InterPro" id="IPR000172">
    <property type="entry name" value="GMC_OxRdtase_N"/>
</dbReference>
<accession>A0ABX7M3Y8</accession>
<comment type="similarity">
    <text evidence="1">Belongs to the GMC oxidoreductase family.</text>
</comment>
<sequence>MSTPQHNAQHNQLPDPIGDAFAGKWRDRHIDGAALDKDLTLEADVVIVGTGAGGGTTAERLAQAGLSVILLEEGGLKTSRDFQLEERLSYPALYQESAGRKTMDHGVGILQGRTVGGSTVVNWTTSIRTPDNTLKHWREQHGLAAFTPEALAPWFERREERLSIASWPTQPNRHNALLRDGAYKLAIEPVTIHRNVKGCWNLGYCGMGCPTNAKQSMLVTTIPAAMEHGARLLSHMRAERLEHANGRVTALLAHPISTQGQVRREYTVRLQAKHFVLAGGAIGTPALLLRSNAPDPHRHTGARTFLHPVVLSAALMPEPVDAFTGAPQSIYIDEYLWPKDGSMGFKLEVPPIHPLIASVVMSDFGAAHRHYMRQMNHWYVAIALLRDGFHEQSQGGRVVLDGHGDPQLDYPLTDYIWAGARKAFHAMADLQYAVGAKTVLPIHLDATATTRASDAHAQIDALKLATRRTKVVSAHVMGGAAMAPDEKGGVVRPDGVHHQLENLSVHDGSILPTSLGANPQLTIYGITAMLSEQLAQRLGKA</sequence>
<dbReference type="Pfam" id="PF00732">
    <property type="entry name" value="GMC_oxred_N"/>
    <property type="match status" value="1"/>
</dbReference>
<keyword evidence="8" id="KW-1185">Reference proteome</keyword>
<keyword evidence="4" id="KW-0560">Oxidoreductase</keyword>
<evidence type="ECO:0000256" key="1">
    <source>
        <dbReference type="ARBA" id="ARBA00010790"/>
    </source>
</evidence>
<dbReference type="PANTHER" id="PTHR46056:SF12">
    <property type="entry name" value="LONG-CHAIN-ALCOHOL OXIDASE"/>
    <property type="match status" value="1"/>
</dbReference>
<evidence type="ECO:0000256" key="4">
    <source>
        <dbReference type="ARBA" id="ARBA00023002"/>
    </source>
</evidence>
<dbReference type="SUPFAM" id="SSF51905">
    <property type="entry name" value="FAD/NAD(P)-binding domain"/>
    <property type="match status" value="1"/>
</dbReference>
<evidence type="ECO:0000313" key="8">
    <source>
        <dbReference type="Proteomes" id="UP000663570"/>
    </source>
</evidence>
<evidence type="ECO:0000256" key="3">
    <source>
        <dbReference type="ARBA" id="ARBA00022827"/>
    </source>
</evidence>
<keyword evidence="3" id="KW-0274">FAD</keyword>